<dbReference type="InterPro" id="IPR001228">
    <property type="entry name" value="IspD"/>
</dbReference>
<dbReference type="Pfam" id="PF01128">
    <property type="entry name" value="IspD"/>
    <property type="match status" value="1"/>
</dbReference>
<evidence type="ECO:0000256" key="7">
    <source>
        <dbReference type="HAMAP-Rule" id="MF_00108"/>
    </source>
</evidence>
<dbReference type="EMBL" id="JAEIOT010000008">
    <property type="protein sequence ID" value="MBI9001069.1"/>
    <property type="molecule type" value="Genomic_DNA"/>
</dbReference>
<comment type="function">
    <text evidence="7">Catalyzes the formation of 4-diphosphocytidyl-2-C-methyl-D-erythritol from CTP and 2-C-methyl-D-erythritol 4-phosphate (MEP).</text>
</comment>
<comment type="similarity">
    <text evidence="3 7">Belongs to the IspD/TarI cytidylyltransferase family. IspD subfamily.</text>
</comment>
<dbReference type="Gene3D" id="3.90.550.10">
    <property type="entry name" value="Spore Coat Polysaccharide Biosynthesis Protein SpsA, Chain A"/>
    <property type="match status" value="1"/>
</dbReference>
<sequence length="286" mass="30291">MRTLRGRTTVTTVRSRTSTSTTSILTPTTTSPQCTVSVTVDDRRVTALLAAAGRGTRLGAPVPKAFVSLRGMTLVERSVRAMATSGVIDDVIVLVSPDMADYARTILDRAGLLDDPGLPVRLVHGGGERADSVWAGLRAIDSDDGVVVIHDAARALTPPGLIARVVHRVRRGEVAVIPVVPVTDTIKVVDGDHVVDTPPRSDLRAVQTPQGFDLAALRAANIAYFSSDAPGFTATDDASLMEWAGHTVTCVKGDPMALKVTTPMDMILARHITDEAEPTIFEVPGD</sequence>
<evidence type="ECO:0000256" key="2">
    <source>
        <dbReference type="ARBA" id="ARBA00004787"/>
    </source>
</evidence>
<evidence type="ECO:0000256" key="6">
    <source>
        <dbReference type="ARBA" id="ARBA00023229"/>
    </source>
</evidence>
<evidence type="ECO:0000256" key="3">
    <source>
        <dbReference type="ARBA" id="ARBA00009789"/>
    </source>
</evidence>
<keyword evidence="5 7" id="KW-0548">Nucleotidyltransferase</keyword>
<proteinExistence type="inferred from homology"/>
<feature type="site" description="Transition state stabilizer" evidence="7">
    <location>
        <position position="57"/>
    </location>
</feature>
<comment type="pathway">
    <text evidence="2 7">Isoprenoid biosynthesis; isopentenyl diphosphate biosynthesis via DXP pathway; isopentenyl diphosphate from 1-deoxy-D-xylulose 5-phosphate: step 2/6.</text>
</comment>
<dbReference type="InterPro" id="IPR034683">
    <property type="entry name" value="IspD/TarI"/>
</dbReference>
<gene>
    <name evidence="7" type="primary">ispD</name>
    <name evidence="9" type="ORF">JDV76_08825</name>
</gene>
<dbReference type="EC" id="2.7.7.60" evidence="7"/>
<protein>
    <recommendedName>
        <fullName evidence="7">2-C-methyl-D-erythritol 4-phosphate cytidylyltransferase</fullName>
        <ecNumber evidence="7">2.7.7.60</ecNumber>
    </recommendedName>
    <alternativeName>
        <fullName evidence="7">4-diphosphocytidyl-2C-methyl-D-erythritol synthase</fullName>
    </alternativeName>
    <alternativeName>
        <fullName evidence="7">MEP cytidylyltransferase</fullName>
        <shortName evidence="7">MCT</shortName>
    </alternativeName>
</protein>
<comment type="catalytic activity">
    <reaction evidence="1 7">
        <text>2-C-methyl-D-erythritol 4-phosphate + CTP + H(+) = 4-CDP-2-C-methyl-D-erythritol + diphosphate</text>
        <dbReference type="Rhea" id="RHEA:13429"/>
        <dbReference type="ChEBI" id="CHEBI:15378"/>
        <dbReference type="ChEBI" id="CHEBI:33019"/>
        <dbReference type="ChEBI" id="CHEBI:37563"/>
        <dbReference type="ChEBI" id="CHEBI:57823"/>
        <dbReference type="ChEBI" id="CHEBI:58262"/>
        <dbReference type="EC" id="2.7.7.60"/>
    </reaction>
</comment>
<feature type="site" description="Transition state stabilizer" evidence="7">
    <location>
        <position position="64"/>
    </location>
</feature>
<organism evidence="9 10">
    <name type="scientific">Corynebacterium marambiense</name>
    <dbReference type="NCBI Taxonomy" id="2765364"/>
    <lineage>
        <taxon>Bacteria</taxon>
        <taxon>Bacillati</taxon>
        <taxon>Actinomycetota</taxon>
        <taxon>Actinomycetes</taxon>
        <taxon>Mycobacteriales</taxon>
        <taxon>Corynebacteriaceae</taxon>
        <taxon>Corynebacterium</taxon>
    </lineage>
</organism>
<evidence type="ECO:0000313" key="10">
    <source>
        <dbReference type="Proteomes" id="UP000625574"/>
    </source>
</evidence>
<evidence type="ECO:0000256" key="5">
    <source>
        <dbReference type="ARBA" id="ARBA00022695"/>
    </source>
</evidence>
<evidence type="ECO:0000256" key="1">
    <source>
        <dbReference type="ARBA" id="ARBA00001282"/>
    </source>
</evidence>
<dbReference type="NCBIfam" id="TIGR00453">
    <property type="entry name" value="ispD"/>
    <property type="match status" value="1"/>
</dbReference>
<evidence type="ECO:0000256" key="8">
    <source>
        <dbReference type="SAM" id="MobiDB-lite"/>
    </source>
</evidence>
<feature type="site" description="Positions MEP for the nucleophilic attack" evidence="7">
    <location>
        <position position="200"/>
    </location>
</feature>
<dbReference type="GO" id="GO:0050518">
    <property type="term" value="F:2-C-methyl-D-erythritol 4-phosphate cytidylyltransferase activity"/>
    <property type="evidence" value="ECO:0007669"/>
    <property type="project" value="UniProtKB-EC"/>
</dbReference>
<comment type="caution">
    <text evidence="9">The sequence shown here is derived from an EMBL/GenBank/DDBJ whole genome shotgun (WGS) entry which is preliminary data.</text>
</comment>
<dbReference type="PANTHER" id="PTHR32125:SF4">
    <property type="entry name" value="2-C-METHYL-D-ERYTHRITOL 4-PHOSPHATE CYTIDYLYLTRANSFERASE, CHLOROPLASTIC"/>
    <property type="match status" value="1"/>
</dbReference>
<keyword evidence="6 7" id="KW-0414">Isoprene biosynthesis</keyword>
<dbReference type="Proteomes" id="UP000625574">
    <property type="component" value="Unassembled WGS sequence"/>
</dbReference>
<feature type="site" description="Positions MEP for the nucleophilic attack" evidence="7">
    <location>
        <position position="259"/>
    </location>
</feature>
<keyword evidence="10" id="KW-1185">Reference proteome</keyword>
<dbReference type="InterPro" id="IPR029044">
    <property type="entry name" value="Nucleotide-diphossugar_trans"/>
</dbReference>
<keyword evidence="4 7" id="KW-0808">Transferase</keyword>
<dbReference type="PANTHER" id="PTHR32125">
    <property type="entry name" value="2-C-METHYL-D-ERYTHRITOL 4-PHOSPHATE CYTIDYLYLTRANSFERASE, CHLOROPLASTIC"/>
    <property type="match status" value="1"/>
</dbReference>
<reference evidence="9 10" key="1">
    <citation type="submission" date="2020-12" db="EMBL/GenBank/DDBJ databases">
        <title>Genome public.</title>
        <authorList>
            <person name="Sun Q."/>
        </authorList>
    </citation>
    <scope>NUCLEOTIDE SEQUENCE [LARGE SCALE GENOMIC DNA]</scope>
    <source>
        <strain evidence="9 10">CCM 8864</strain>
    </source>
</reference>
<dbReference type="InterPro" id="IPR018294">
    <property type="entry name" value="ISPD_synthase_CS"/>
</dbReference>
<dbReference type="SUPFAM" id="SSF53448">
    <property type="entry name" value="Nucleotide-diphospho-sugar transferases"/>
    <property type="match status" value="1"/>
</dbReference>
<accession>A0ABS0VXM9</accession>
<evidence type="ECO:0000313" key="9">
    <source>
        <dbReference type="EMBL" id="MBI9001069.1"/>
    </source>
</evidence>
<name>A0ABS0VXM9_9CORY</name>
<dbReference type="CDD" id="cd02516">
    <property type="entry name" value="CDP-ME_synthetase"/>
    <property type="match status" value="1"/>
</dbReference>
<dbReference type="PROSITE" id="PS01295">
    <property type="entry name" value="ISPD"/>
    <property type="match status" value="1"/>
</dbReference>
<feature type="region of interest" description="Disordered" evidence="8">
    <location>
        <begin position="1"/>
        <end position="30"/>
    </location>
</feature>
<dbReference type="InterPro" id="IPR050088">
    <property type="entry name" value="IspD/TarI_cytidylyltransf_bact"/>
</dbReference>
<dbReference type="HAMAP" id="MF_00108">
    <property type="entry name" value="IspD"/>
    <property type="match status" value="1"/>
</dbReference>
<evidence type="ECO:0000256" key="4">
    <source>
        <dbReference type="ARBA" id="ARBA00022679"/>
    </source>
</evidence>